<dbReference type="SUPFAM" id="SSF55729">
    <property type="entry name" value="Acyl-CoA N-acyltransferases (Nat)"/>
    <property type="match status" value="1"/>
</dbReference>
<dbReference type="GO" id="GO:0005737">
    <property type="term" value="C:cytoplasm"/>
    <property type="evidence" value="ECO:0007669"/>
    <property type="project" value="UniProtKB-SubCell"/>
</dbReference>
<dbReference type="InterPro" id="IPR006464">
    <property type="entry name" value="AcTrfase_RimI/Ard1"/>
</dbReference>
<evidence type="ECO:0000313" key="8">
    <source>
        <dbReference type="EMBL" id="GGW74157.1"/>
    </source>
</evidence>
<organism evidence="8 9">
    <name type="scientific">Alteromonas halophila</name>
    <dbReference type="NCBI Taxonomy" id="516698"/>
    <lineage>
        <taxon>Bacteria</taxon>
        <taxon>Pseudomonadati</taxon>
        <taxon>Pseudomonadota</taxon>
        <taxon>Gammaproteobacteria</taxon>
        <taxon>Alteromonadales</taxon>
        <taxon>Alteromonadaceae</taxon>
        <taxon>Alteromonas/Salinimonas group</taxon>
        <taxon>Alteromonas</taxon>
    </lineage>
</organism>
<dbReference type="HAMAP" id="MF_02210">
    <property type="entry name" value="RimI"/>
    <property type="match status" value="1"/>
</dbReference>
<evidence type="ECO:0000256" key="1">
    <source>
        <dbReference type="ARBA" id="ARBA00005395"/>
    </source>
</evidence>
<dbReference type="InterPro" id="IPR000182">
    <property type="entry name" value="GNAT_dom"/>
</dbReference>
<dbReference type="RefSeq" id="WP_229804961.1">
    <property type="nucleotide sequence ID" value="NZ_BMXP01000001.1"/>
</dbReference>
<name>A0A918JC63_9ALTE</name>
<evidence type="ECO:0000313" key="9">
    <source>
        <dbReference type="Proteomes" id="UP000631300"/>
    </source>
</evidence>
<evidence type="ECO:0000256" key="6">
    <source>
        <dbReference type="RuleBase" id="RU363094"/>
    </source>
</evidence>
<comment type="caution">
    <text evidence="8">The sequence shown here is derived from an EMBL/GenBank/DDBJ whole genome shotgun (WGS) entry which is preliminary data.</text>
</comment>
<keyword evidence="2 5" id="KW-0963">Cytoplasm</keyword>
<dbReference type="PANTHER" id="PTHR43420">
    <property type="entry name" value="ACETYLTRANSFERASE"/>
    <property type="match status" value="1"/>
</dbReference>
<dbReference type="InterPro" id="IPR050680">
    <property type="entry name" value="YpeA/RimI_acetyltransf"/>
</dbReference>
<keyword evidence="9" id="KW-1185">Reference proteome</keyword>
<dbReference type="EMBL" id="BMXP01000001">
    <property type="protein sequence ID" value="GGW74157.1"/>
    <property type="molecule type" value="Genomic_DNA"/>
</dbReference>
<dbReference type="NCBIfam" id="TIGR01575">
    <property type="entry name" value="rimI"/>
    <property type="match status" value="1"/>
</dbReference>
<comment type="function">
    <text evidence="5 6">Acetylates the N-terminal alanine of ribosomal protein bS18.</text>
</comment>
<evidence type="ECO:0000256" key="4">
    <source>
        <dbReference type="ARBA" id="ARBA00023315"/>
    </source>
</evidence>
<keyword evidence="4 5" id="KW-0012">Acyltransferase</keyword>
<reference evidence="8" key="2">
    <citation type="submission" date="2020-09" db="EMBL/GenBank/DDBJ databases">
        <authorList>
            <person name="Sun Q."/>
            <person name="Kim S."/>
        </authorList>
    </citation>
    <scope>NUCLEOTIDE SEQUENCE</scope>
    <source>
        <strain evidence="8">KCTC 22164</strain>
    </source>
</reference>
<dbReference type="AlphaFoldDB" id="A0A918JC63"/>
<dbReference type="GO" id="GO:0008999">
    <property type="term" value="F:protein-N-terminal-alanine acetyltransferase activity"/>
    <property type="evidence" value="ECO:0007669"/>
    <property type="project" value="UniProtKB-UniRule"/>
</dbReference>
<sequence length="153" mass="16809">MTQTVQLLSQNNVQAAYALHCEVQPNPWSVTTFEDCLTAPYYALEVTSDNQFAGYALVLEVVDEATLMDIAIAPAARRQGLGQTLLDGVIAACHSHHMQSLWLEVRAGNLPALALYQRAGFTQIETRKGYYPTEDGREDASIMCLSLSQTGTR</sequence>
<evidence type="ECO:0000259" key="7">
    <source>
        <dbReference type="PROSITE" id="PS51186"/>
    </source>
</evidence>
<dbReference type="Proteomes" id="UP000631300">
    <property type="component" value="Unassembled WGS sequence"/>
</dbReference>
<dbReference type="Gene3D" id="3.40.630.30">
    <property type="match status" value="1"/>
</dbReference>
<dbReference type="EC" id="2.3.1.266" evidence="5 6"/>
<comment type="subcellular location">
    <subcellularLocation>
        <location evidence="5 6">Cytoplasm</location>
    </subcellularLocation>
</comment>
<protein>
    <recommendedName>
        <fullName evidence="5 6">[Ribosomal protein bS18]-alanine N-acetyltransferase</fullName>
        <ecNumber evidence="5 6">2.3.1.266</ecNumber>
    </recommendedName>
</protein>
<evidence type="ECO:0000256" key="5">
    <source>
        <dbReference type="HAMAP-Rule" id="MF_02210"/>
    </source>
</evidence>
<feature type="binding site" evidence="5">
    <location>
        <begin position="70"/>
        <end position="72"/>
    </location>
    <ligand>
        <name>acetyl-CoA</name>
        <dbReference type="ChEBI" id="CHEBI:57288"/>
    </ligand>
</feature>
<comment type="caution">
    <text evidence="5">Lacks conserved residue(s) required for the propagation of feature annotation.</text>
</comment>
<feature type="active site" description="Proton donor" evidence="5">
    <location>
        <position position="116"/>
    </location>
</feature>
<gene>
    <name evidence="5 8" type="primary">rimI</name>
    <name evidence="8" type="ORF">GCM10007391_02440</name>
</gene>
<dbReference type="CDD" id="cd04301">
    <property type="entry name" value="NAT_SF"/>
    <property type="match status" value="1"/>
</dbReference>
<dbReference type="PROSITE" id="PS51186">
    <property type="entry name" value="GNAT"/>
    <property type="match status" value="1"/>
</dbReference>
<feature type="domain" description="N-acetyltransferase" evidence="7">
    <location>
        <begin position="3"/>
        <end position="148"/>
    </location>
</feature>
<dbReference type="Pfam" id="PF00583">
    <property type="entry name" value="Acetyltransf_1"/>
    <property type="match status" value="1"/>
</dbReference>
<keyword evidence="3 5" id="KW-0808">Transferase</keyword>
<feature type="binding site" evidence="5">
    <location>
        <position position="109"/>
    </location>
    <ligand>
        <name>acetyl-CoA</name>
        <dbReference type="ChEBI" id="CHEBI:57288"/>
    </ligand>
</feature>
<dbReference type="InterPro" id="IPR043690">
    <property type="entry name" value="RimI"/>
</dbReference>
<comment type="catalytic activity">
    <reaction evidence="5 6">
        <text>N-terminal L-alanyl-[ribosomal protein bS18] + acetyl-CoA = N-terminal N(alpha)-acetyl-L-alanyl-[ribosomal protein bS18] + CoA + H(+)</text>
        <dbReference type="Rhea" id="RHEA:43756"/>
        <dbReference type="Rhea" id="RHEA-COMP:10676"/>
        <dbReference type="Rhea" id="RHEA-COMP:10677"/>
        <dbReference type="ChEBI" id="CHEBI:15378"/>
        <dbReference type="ChEBI" id="CHEBI:57287"/>
        <dbReference type="ChEBI" id="CHEBI:57288"/>
        <dbReference type="ChEBI" id="CHEBI:64718"/>
        <dbReference type="ChEBI" id="CHEBI:83683"/>
        <dbReference type="EC" id="2.3.1.266"/>
    </reaction>
</comment>
<evidence type="ECO:0000256" key="3">
    <source>
        <dbReference type="ARBA" id="ARBA00022679"/>
    </source>
</evidence>
<evidence type="ECO:0000256" key="2">
    <source>
        <dbReference type="ARBA" id="ARBA00022490"/>
    </source>
</evidence>
<feature type="active site" description="Proton acceptor" evidence="5">
    <location>
        <position position="104"/>
    </location>
</feature>
<reference evidence="8" key="1">
    <citation type="journal article" date="2014" name="Int. J. Syst. Evol. Microbiol.">
        <title>Complete genome sequence of Corynebacterium casei LMG S-19264T (=DSM 44701T), isolated from a smear-ripened cheese.</title>
        <authorList>
            <consortium name="US DOE Joint Genome Institute (JGI-PGF)"/>
            <person name="Walter F."/>
            <person name="Albersmeier A."/>
            <person name="Kalinowski J."/>
            <person name="Ruckert C."/>
        </authorList>
    </citation>
    <scope>NUCLEOTIDE SEQUENCE</scope>
    <source>
        <strain evidence="8">KCTC 22164</strain>
    </source>
</reference>
<dbReference type="PANTHER" id="PTHR43420:SF51">
    <property type="entry name" value="PEPTIDYL-LYSINE N-ACETYLTRANSFERASE YIAC"/>
    <property type="match status" value="1"/>
</dbReference>
<comment type="similarity">
    <text evidence="1 5 6">Belongs to the acetyltransferase family. RimI subfamily.</text>
</comment>
<proteinExistence type="inferred from homology"/>
<dbReference type="InterPro" id="IPR016181">
    <property type="entry name" value="Acyl_CoA_acyltransferase"/>
</dbReference>
<accession>A0A918JC63</accession>